<evidence type="ECO:0000256" key="2">
    <source>
        <dbReference type="ARBA" id="ARBA00022801"/>
    </source>
</evidence>
<dbReference type="PANTHER" id="PTHR43808:SF31">
    <property type="entry name" value="N-ACETYL-L-CITRULLINE DEACETYLASE"/>
    <property type="match status" value="1"/>
</dbReference>
<dbReference type="GO" id="GO:0008777">
    <property type="term" value="F:acetylornithine deacetylase activity"/>
    <property type="evidence" value="ECO:0007669"/>
    <property type="project" value="UniProtKB-EC"/>
</dbReference>
<dbReference type="GO" id="GO:0046872">
    <property type="term" value="F:metal ion binding"/>
    <property type="evidence" value="ECO:0007669"/>
    <property type="project" value="UniProtKB-KW"/>
</dbReference>
<protein>
    <submittedName>
        <fullName evidence="5">Acetylornithine deacetylase</fullName>
        <ecNumber evidence="5">3.5.1.16</ecNumber>
    </submittedName>
</protein>
<dbReference type="RefSeq" id="WP_146528395.1">
    <property type="nucleotide sequence ID" value="NZ_SJPV01000007.1"/>
</dbReference>
<dbReference type="SUPFAM" id="SSF55031">
    <property type="entry name" value="Bacterial exopeptidase dimerisation domain"/>
    <property type="match status" value="1"/>
</dbReference>
<dbReference type="OrthoDB" id="9792335at2"/>
<proteinExistence type="predicted"/>
<dbReference type="Gene3D" id="3.40.630.10">
    <property type="entry name" value="Zn peptidases"/>
    <property type="match status" value="1"/>
</dbReference>
<dbReference type="InterPro" id="IPR002933">
    <property type="entry name" value="Peptidase_M20"/>
</dbReference>
<keyword evidence="3" id="KW-0170">Cobalt</keyword>
<evidence type="ECO:0000256" key="1">
    <source>
        <dbReference type="ARBA" id="ARBA00022723"/>
    </source>
</evidence>
<dbReference type="EC" id="3.5.1.16" evidence="5"/>
<dbReference type="InterPro" id="IPR036264">
    <property type="entry name" value="Bact_exopeptidase_dim_dom"/>
</dbReference>
<comment type="caution">
    <text evidence="5">The sequence shown here is derived from an EMBL/GenBank/DDBJ whole genome shotgun (WGS) entry which is preliminary data.</text>
</comment>
<evidence type="ECO:0000256" key="3">
    <source>
        <dbReference type="ARBA" id="ARBA00023285"/>
    </source>
</evidence>
<feature type="domain" description="Peptidase M20 dimerisation" evidence="4">
    <location>
        <begin position="181"/>
        <end position="289"/>
    </location>
</feature>
<reference evidence="5 6" key="1">
    <citation type="submission" date="2019-02" db="EMBL/GenBank/DDBJ databases">
        <title>Deep-cultivation of Planctomycetes and their phenomic and genomic characterization uncovers novel biology.</title>
        <authorList>
            <person name="Wiegand S."/>
            <person name="Jogler M."/>
            <person name="Boedeker C."/>
            <person name="Pinto D."/>
            <person name="Vollmers J."/>
            <person name="Rivas-Marin E."/>
            <person name="Kohn T."/>
            <person name="Peeters S.H."/>
            <person name="Heuer A."/>
            <person name="Rast P."/>
            <person name="Oberbeckmann S."/>
            <person name="Bunk B."/>
            <person name="Jeske O."/>
            <person name="Meyerdierks A."/>
            <person name="Storesund J.E."/>
            <person name="Kallscheuer N."/>
            <person name="Luecker S."/>
            <person name="Lage O.M."/>
            <person name="Pohl T."/>
            <person name="Merkel B.J."/>
            <person name="Hornburger P."/>
            <person name="Mueller R.-W."/>
            <person name="Bruemmer F."/>
            <person name="Labrenz M."/>
            <person name="Spormann A.M."/>
            <person name="Op Den Camp H."/>
            <person name="Overmann J."/>
            <person name="Amann R."/>
            <person name="Jetten M.S.M."/>
            <person name="Mascher T."/>
            <person name="Medema M.H."/>
            <person name="Devos D.P."/>
            <person name="Kaster A.-K."/>
            <person name="Ovreas L."/>
            <person name="Rohde M."/>
            <person name="Galperin M.Y."/>
            <person name="Jogler C."/>
        </authorList>
    </citation>
    <scope>NUCLEOTIDE SEQUENCE [LARGE SCALE GENOMIC DNA]</scope>
    <source>
        <strain evidence="5 6">Poly41</strain>
    </source>
</reference>
<gene>
    <name evidence="5" type="primary">argE</name>
    <name evidence="5" type="ORF">Poly41_41180</name>
</gene>
<dbReference type="EMBL" id="SJPV01000007">
    <property type="protein sequence ID" value="TWU34974.1"/>
    <property type="molecule type" value="Genomic_DNA"/>
</dbReference>
<accession>A0A5C6DG64</accession>
<dbReference type="SUPFAM" id="SSF53187">
    <property type="entry name" value="Zn-dependent exopeptidases"/>
    <property type="match status" value="1"/>
</dbReference>
<dbReference type="Proteomes" id="UP000319143">
    <property type="component" value="Unassembled WGS sequence"/>
</dbReference>
<dbReference type="GO" id="GO:0006526">
    <property type="term" value="P:L-arginine biosynthetic process"/>
    <property type="evidence" value="ECO:0007669"/>
    <property type="project" value="TreeGrafter"/>
</dbReference>
<name>A0A5C6DG64_9BACT</name>
<dbReference type="Pfam" id="PF01546">
    <property type="entry name" value="Peptidase_M20"/>
    <property type="match status" value="1"/>
</dbReference>
<keyword evidence="1" id="KW-0479">Metal-binding</keyword>
<dbReference type="InterPro" id="IPR011650">
    <property type="entry name" value="Peptidase_M20_dimer"/>
</dbReference>
<keyword evidence="2 5" id="KW-0378">Hydrolase</keyword>
<evidence type="ECO:0000313" key="5">
    <source>
        <dbReference type="EMBL" id="TWU34974.1"/>
    </source>
</evidence>
<dbReference type="Gene3D" id="3.30.70.360">
    <property type="match status" value="1"/>
</dbReference>
<dbReference type="Pfam" id="PF07687">
    <property type="entry name" value="M20_dimer"/>
    <property type="match status" value="1"/>
</dbReference>
<evidence type="ECO:0000259" key="4">
    <source>
        <dbReference type="Pfam" id="PF07687"/>
    </source>
</evidence>
<dbReference type="InterPro" id="IPR050072">
    <property type="entry name" value="Peptidase_M20A"/>
</dbReference>
<sequence length="383" mass="41362">MSPAIELLKPLVAYPSVSSSSNVALTGFVAAQLQTLGFDVEITTYRDPAGIEKANLVGKRLPPDGCTDGGLAYCCHTDVVPAMRWSGPGGDPFQAVIQDDRVYGRGTCDMKGSLAAMLAAVSQIPTESQSLPIWILCTADEEVGFDGAKHLVRLSAAYREIVAAQPVAIIGEPTELGVVHAHKGIVGFRIRSYGRAAHSSTADGINANVAMVPMLQKIAELNARTLSDARYHDHRFDPPTLSWNFGFTDHGTAINVTTPLSEAWVSLRMMPEINGEDLIVEAKDFATSLGLEFTRFGGGEPVWVDAEAPCIQTMSALAHCQPRTVCYSTDGGQFTELRQLLVCGPGDIAQAHTTDEWISIKQLDHGTELYRKAIQTWSCSEKR</sequence>
<dbReference type="CDD" id="cd03894">
    <property type="entry name" value="M20_ArgE"/>
    <property type="match status" value="1"/>
</dbReference>
<evidence type="ECO:0000313" key="6">
    <source>
        <dbReference type="Proteomes" id="UP000319143"/>
    </source>
</evidence>
<organism evidence="5 6">
    <name type="scientific">Novipirellula artificiosorum</name>
    <dbReference type="NCBI Taxonomy" id="2528016"/>
    <lineage>
        <taxon>Bacteria</taxon>
        <taxon>Pseudomonadati</taxon>
        <taxon>Planctomycetota</taxon>
        <taxon>Planctomycetia</taxon>
        <taxon>Pirellulales</taxon>
        <taxon>Pirellulaceae</taxon>
        <taxon>Novipirellula</taxon>
    </lineage>
</organism>
<dbReference type="AlphaFoldDB" id="A0A5C6DG64"/>
<keyword evidence="6" id="KW-1185">Reference proteome</keyword>
<dbReference type="PANTHER" id="PTHR43808">
    <property type="entry name" value="ACETYLORNITHINE DEACETYLASE"/>
    <property type="match status" value="1"/>
</dbReference>